<keyword evidence="2" id="KW-1185">Reference proteome</keyword>
<accession>A0A226DTX2</accession>
<evidence type="ECO:0000313" key="1">
    <source>
        <dbReference type="EMBL" id="OXA48945.1"/>
    </source>
</evidence>
<comment type="caution">
    <text evidence="1">The sequence shown here is derived from an EMBL/GenBank/DDBJ whole genome shotgun (WGS) entry which is preliminary data.</text>
</comment>
<dbReference type="OrthoDB" id="6476913at2759"/>
<dbReference type="AlphaFoldDB" id="A0A226DTX2"/>
<sequence>MIVAAAKIDNAAMDILDRELDLGSYSYSFVNLSSPLTFPPIGKDVLDDRKREIRKQAKYYNKLAAGKNSSLLGPRTSEVTLLKIHMRTMKGPNRNVRIYAATIT</sequence>
<name>A0A226DTX2_FOLCA</name>
<reference evidence="1 2" key="1">
    <citation type="submission" date="2015-12" db="EMBL/GenBank/DDBJ databases">
        <title>The genome of Folsomia candida.</title>
        <authorList>
            <person name="Faddeeva A."/>
            <person name="Derks M.F."/>
            <person name="Anvar Y."/>
            <person name="Smit S."/>
            <person name="Van Straalen N."/>
            <person name="Roelofs D."/>
        </authorList>
    </citation>
    <scope>NUCLEOTIDE SEQUENCE [LARGE SCALE GENOMIC DNA]</scope>
    <source>
        <strain evidence="1 2">VU population</strain>
        <tissue evidence="1">Whole body</tissue>
    </source>
</reference>
<organism evidence="1 2">
    <name type="scientific">Folsomia candida</name>
    <name type="common">Springtail</name>
    <dbReference type="NCBI Taxonomy" id="158441"/>
    <lineage>
        <taxon>Eukaryota</taxon>
        <taxon>Metazoa</taxon>
        <taxon>Ecdysozoa</taxon>
        <taxon>Arthropoda</taxon>
        <taxon>Hexapoda</taxon>
        <taxon>Collembola</taxon>
        <taxon>Entomobryomorpha</taxon>
        <taxon>Isotomoidea</taxon>
        <taxon>Isotomidae</taxon>
        <taxon>Proisotominae</taxon>
        <taxon>Folsomia</taxon>
    </lineage>
</organism>
<evidence type="ECO:0000313" key="2">
    <source>
        <dbReference type="Proteomes" id="UP000198287"/>
    </source>
</evidence>
<dbReference type="Proteomes" id="UP000198287">
    <property type="component" value="Unassembled WGS sequence"/>
</dbReference>
<protein>
    <submittedName>
        <fullName evidence="1">Uncharacterized protein</fullName>
    </submittedName>
</protein>
<proteinExistence type="predicted"/>
<gene>
    <name evidence="1" type="ORF">Fcan01_16717</name>
</gene>
<dbReference type="EMBL" id="LNIX01000011">
    <property type="protein sequence ID" value="OXA48945.1"/>
    <property type="molecule type" value="Genomic_DNA"/>
</dbReference>